<evidence type="ECO:0000313" key="3">
    <source>
        <dbReference type="Proteomes" id="UP000307173"/>
    </source>
</evidence>
<dbReference type="InterPro" id="IPR011009">
    <property type="entry name" value="Kinase-like_dom_sf"/>
</dbReference>
<dbReference type="GO" id="GO:0004674">
    <property type="term" value="F:protein serine/threonine kinase activity"/>
    <property type="evidence" value="ECO:0007669"/>
    <property type="project" value="TreeGrafter"/>
</dbReference>
<dbReference type="GO" id="GO:0005634">
    <property type="term" value="C:nucleus"/>
    <property type="evidence" value="ECO:0007669"/>
    <property type="project" value="TreeGrafter"/>
</dbReference>
<dbReference type="STRING" id="52247.A0A4T0WYY3"/>
<dbReference type="Gene3D" id="1.10.510.10">
    <property type="entry name" value="Transferase(Phosphotransferase) domain 1"/>
    <property type="match status" value="1"/>
</dbReference>
<dbReference type="SUPFAM" id="SSF56112">
    <property type="entry name" value="Protein kinase-like (PK-like)"/>
    <property type="match status" value="1"/>
</dbReference>
<evidence type="ECO:0000259" key="1">
    <source>
        <dbReference type="PROSITE" id="PS50011"/>
    </source>
</evidence>
<dbReference type="PROSITE" id="PS00108">
    <property type="entry name" value="PROTEIN_KINASE_ST"/>
    <property type="match status" value="1"/>
</dbReference>
<dbReference type="PROSITE" id="PS50011">
    <property type="entry name" value="PROTEIN_KINASE_DOM"/>
    <property type="match status" value="1"/>
</dbReference>
<dbReference type="PANTHER" id="PTHR44167:SF30">
    <property type="entry name" value="PHOSPHORYLASE KINASE"/>
    <property type="match status" value="1"/>
</dbReference>
<dbReference type="AlphaFoldDB" id="A0A4T0WYY3"/>
<dbReference type="Proteomes" id="UP000307173">
    <property type="component" value="Unassembled WGS sequence"/>
</dbReference>
<name>A0A4T0WYY3_9ASCO</name>
<gene>
    <name evidence="2" type="ORF">CANINC_003279</name>
</gene>
<dbReference type="InterPro" id="IPR000719">
    <property type="entry name" value="Prot_kinase_dom"/>
</dbReference>
<dbReference type="PANTHER" id="PTHR44167">
    <property type="entry name" value="OVARIAN-SPECIFIC SERINE/THREONINE-PROTEIN KINASE LOK-RELATED"/>
    <property type="match status" value="1"/>
</dbReference>
<dbReference type="OrthoDB" id="4062651at2759"/>
<keyword evidence="3" id="KW-1185">Reference proteome</keyword>
<dbReference type="EMBL" id="SELW01000541">
    <property type="protein sequence ID" value="TID22504.1"/>
    <property type="molecule type" value="Genomic_DNA"/>
</dbReference>
<reference evidence="2 3" key="1">
    <citation type="journal article" date="2019" name="Front. Genet.">
        <title>Whole-Genome Sequencing of the Opportunistic Yeast Pathogen Candida inconspicua Uncovers Its Hybrid Origin.</title>
        <authorList>
            <person name="Mixao V."/>
            <person name="Hansen A.P."/>
            <person name="Saus E."/>
            <person name="Boekhout T."/>
            <person name="Lass-Florl C."/>
            <person name="Gabaldon T."/>
        </authorList>
    </citation>
    <scope>NUCLEOTIDE SEQUENCE [LARGE SCALE GENOMIC DNA]</scope>
    <source>
        <strain evidence="2 3">CBS 180</strain>
    </source>
</reference>
<dbReference type="Pfam" id="PF00069">
    <property type="entry name" value="Pkinase"/>
    <property type="match status" value="2"/>
</dbReference>
<dbReference type="SMART" id="SM00220">
    <property type="entry name" value="S_TKc"/>
    <property type="match status" value="1"/>
</dbReference>
<dbReference type="GO" id="GO:0005524">
    <property type="term" value="F:ATP binding"/>
    <property type="evidence" value="ECO:0007669"/>
    <property type="project" value="InterPro"/>
</dbReference>
<dbReference type="GO" id="GO:0044773">
    <property type="term" value="P:mitotic DNA damage checkpoint signaling"/>
    <property type="evidence" value="ECO:0007669"/>
    <property type="project" value="TreeGrafter"/>
</dbReference>
<feature type="domain" description="Protein kinase" evidence="1">
    <location>
        <begin position="338"/>
        <end position="676"/>
    </location>
</feature>
<proteinExistence type="predicted"/>
<protein>
    <recommendedName>
        <fullName evidence="1">Protein kinase domain-containing protein</fullName>
    </recommendedName>
</protein>
<organism evidence="2 3">
    <name type="scientific">Pichia inconspicua</name>
    <dbReference type="NCBI Taxonomy" id="52247"/>
    <lineage>
        <taxon>Eukaryota</taxon>
        <taxon>Fungi</taxon>
        <taxon>Dikarya</taxon>
        <taxon>Ascomycota</taxon>
        <taxon>Saccharomycotina</taxon>
        <taxon>Pichiomycetes</taxon>
        <taxon>Pichiales</taxon>
        <taxon>Pichiaceae</taxon>
        <taxon>Pichia</taxon>
    </lineage>
</organism>
<sequence length="676" mass="77268">MLSGTNTSSITPQQSFAYLSSTNLVYRDALPPEYRMPTLLGGDSTNLRGLNTIDNEENIPDFDFREALYKFDIEPSEINQNKRDNLRKTFSENETSNYDDMFGKKLPYKRTKASNLITDWGSYYAKAKSSQLKKSRDFYKAEPNDGICDEYVPNLSSFNLSKFGINDPALEKQSFKEESGLPSKPRAASISAQNSEISLEIKAHHPEVLPKPIEIDYANKASSRENQKDGEYFEVSAKSFKIADSPERETDRIILSSIPKNFQSLSFSYRRKMLTDLLPDSLKDDAEYKNHLTKILRRNSTSTSSLGSMASMIASARHRKITVPPNSNEMGSLLMSTWKLGRVFNNGSFGIIRECFNIENVDEVKAVKIIPIKQSIKKLYKSQSEIFIWSKLHHKYVIPLLDVQITCDNIFLLMPLFPEGSLFDKVKVWETNKISFERRHNQIIQYITGIVKSIKYLHHQGIHHGDIKLENFLLHNDVPIICDFGLTNYDLDSYNHNLKSGELDVKIKTQINETVSKLSKRSYNINSPETCSSDLFGSLSSSGNDQNTDKSVISAIRTNESINETPSEKNNIGSLPYAAPELLQSCPISVDRKADIWAFGITVFALIVLKLPFWHIYEPRLKLMILEGNWKSEDWKEMIHQFSEINNFEELIDACLIERSKRENIDQISEKVMRQN</sequence>
<dbReference type="CDD" id="cd00180">
    <property type="entry name" value="PKc"/>
    <property type="match status" value="1"/>
</dbReference>
<comment type="caution">
    <text evidence="2">The sequence shown here is derived from an EMBL/GenBank/DDBJ whole genome shotgun (WGS) entry which is preliminary data.</text>
</comment>
<dbReference type="InterPro" id="IPR008271">
    <property type="entry name" value="Ser/Thr_kinase_AS"/>
</dbReference>
<dbReference type="Gene3D" id="3.30.200.20">
    <property type="entry name" value="Phosphorylase Kinase, domain 1"/>
    <property type="match status" value="1"/>
</dbReference>
<evidence type="ECO:0000313" key="2">
    <source>
        <dbReference type="EMBL" id="TID22504.1"/>
    </source>
</evidence>
<accession>A0A4T0WYY3</accession>